<keyword evidence="9" id="KW-1185">Reference proteome</keyword>
<comment type="similarity">
    <text evidence="6">Belongs to the RNase D family.</text>
</comment>
<keyword evidence="3 6" id="KW-0540">Nuclease</keyword>
<dbReference type="PANTHER" id="PTHR47649">
    <property type="entry name" value="RIBONUCLEASE D"/>
    <property type="match status" value="1"/>
</dbReference>
<dbReference type="Proteomes" id="UP000186806">
    <property type="component" value="Unassembled WGS sequence"/>
</dbReference>
<dbReference type="Pfam" id="PF00570">
    <property type="entry name" value="HRDC"/>
    <property type="match status" value="1"/>
</dbReference>
<organism evidence="8 9">
    <name type="scientific">Chromohalobacter japonicus</name>
    <dbReference type="NCBI Taxonomy" id="223900"/>
    <lineage>
        <taxon>Bacteria</taxon>
        <taxon>Pseudomonadati</taxon>
        <taxon>Pseudomonadota</taxon>
        <taxon>Gammaproteobacteria</taxon>
        <taxon>Oceanospirillales</taxon>
        <taxon>Halomonadaceae</taxon>
        <taxon>Chromohalobacter</taxon>
    </lineage>
</organism>
<reference evidence="8 9" key="1">
    <citation type="submission" date="2016-12" db="EMBL/GenBank/DDBJ databases">
        <title>Draft genome sequences of strains Salinicola socius SMB35, Salinicola sp. MH3R3-1 and Chromohalobacter sp. SMB17 from the Verkhnekamsk potash mining region of Russia.</title>
        <authorList>
            <person name="Mavrodi D.V."/>
            <person name="Olsson B.E."/>
            <person name="Korsakova E.S."/>
            <person name="Pyankova A."/>
            <person name="Mavrodi O.V."/>
            <person name="Plotnikova E.G."/>
        </authorList>
    </citation>
    <scope>NUCLEOTIDE SEQUENCE [LARGE SCALE GENOMIC DNA]</scope>
    <source>
        <strain evidence="8 9">SMB17</strain>
    </source>
</reference>
<evidence type="ECO:0000256" key="1">
    <source>
        <dbReference type="ARBA" id="ARBA00022490"/>
    </source>
</evidence>
<dbReference type="EC" id="3.1.13.5" evidence="6"/>
<keyword evidence="2 6" id="KW-0819">tRNA processing</keyword>
<dbReference type="Gene3D" id="1.10.150.80">
    <property type="entry name" value="HRDC domain"/>
    <property type="match status" value="2"/>
</dbReference>
<dbReference type="HAMAP" id="MF_01899">
    <property type="entry name" value="RNase_D"/>
    <property type="match status" value="1"/>
</dbReference>
<comment type="subcellular location">
    <subcellularLocation>
        <location evidence="6">Cytoplasm</location>
    </subcellularLocation>
</comment>
<dbReference type="RefSeq" id="WP_075368919.1">
    <property type="nucleotide sequence ID" value="NZ_MSDQ01000019.1"/>
</dbReference>
<dbReference type="InterPro" id="IPR002121">
    <property type="entry name" value="HRDC_dom"/>
</dbReference>
<dbReference type="Gene3D" id="3.30.420.10">
    <property type="entry name" value="Ribonuclease H-like superfamily/Ribonuclease H"/>
    <property type="match status" value="1"/>
</dbReference>
<dbReference type="InterPro" id="IPR051086">
    <property type="entry name" value="RNase_D-like"/>
</dbReference>
<name>A0A1Q8TDJ0_9GAMM</name>
<evidence type="ECO:0000256" key="2">
    <source>
        <dbReference type="ARBA" id="ARBA00022694"/>
    </source>
</evidence>
<feature type="domain" description="HRDC" evidence="7">
    <location>
        <begin position="216"/>
        <end position="296"/>
    </location>
</feature>
<keyword evidence="4 6" id="KW-0378">Hydrolase</keyword>
<dbReference type="InterPro" id="IPR036397">
    <property type="entry name" value="RNaseH_sf"/>
</dbReference>
<dbReference type="SUPFAM" id="SSF53098">
    <property type="entry name" value="Ribonuclease H-like"/>
    <property type="match status" value="1"/>
</dbReference>
<dbReference type="Pfam" id="PF01612">
    <property type="entry name" value="DNA_pol_A_exo1"/>
    <property type="match status" value="1"/>
</dbReference>
<dbReference type="CDD" id="cd06142">
    <property type="entry name" value="RNaseD_exo"/>
    <property type="match status" value="1"/>
</dbReference>
<dbReference type="PROSITE" id="PS50967">
    <property type="entry name" value="HRDC"/>
    <property type="match status" value="1"/>
</dbReference>
<comment type="function">
    <text evidence="6">Exonuclease involved in the 3' processing of various precursor tRNAs. Initiates hydrolysis at the 3'-terminus of an RNA molecule and releases 5'-mononucleotides.</text>
</comment>
<keyword evidence="5 6" id="KW-0269">Exonuclease</keyword>
<proteinExistence type="inferred from homology"/>
<dbReference type="STRING" id="223900.GCA_000821045_02532"/>
<dbReference type="PANTHER" id="PTHR47649:SF1">
    <property type="entry name" value="RIBONUCLEASE D"/>
    <property type="match status" value="1"/>
</dbReference>
<dbReference type="SMART" id="SM00474">
    <property type="entry name" value="35EXOc"/>
    <property type="match status" value="1"/>
</dbReference>
<evidence type="ECO:0000313" key="9">
    <source>
        <dbReference type="Proteomes" id="UP000186806"/>
    </source>
</evidence>
<dbReference type="GO" id="GO:0008408">
    <property type="term" value="F:3'-5' exonuclease activity"/>
    <property type="evidence" value="ECO:0007669"/>
    <property type="project" value="InterPro"/>
</dbReference>
<comment type="catalytic activity">
    <reaction evidence="6">
        <text>Exonucleolytic cleavage that removes extra residues from the 3'-terminus of tRNA to produce 5'-mononucleotides.</text>
        <dbReference type="EC" id="3.1.13.5"/>
    </reaction>
</comment>
<comment type="cofactor">
    <cofactor evidence="6">
        <name>a divalent metal cation</name>
        <dbReference type="ChEBI" id="CHEBI:60240"/>
    </cofactor>
</comment>
<evidence type="ECO:0000259" key="7">
    <source>
        <dbReference type="PROSITE" id="PS50967"/>
    </source>
</evidence>
<keyword evidence="1 6" id="KW-0963">Cytoplasm</keyword>
<dbReference type="Pfam" id="PF21293">
    <property type="entry name" value="RNAseD_HRDC_C"/>
    <property type="match status" value="1"/>
</dbReference>
<dbReference type="GO" id="GO:0033890">
    <property type="term" value="F:ribonuclease D activity"/>
    <property type="evidence" value="ECO:0007669"/>
    <property type="project" value="UniProtKB-UniRule"/>
</dbReference>
<dbReference type="InterPro" id="IPR044876">
    <property type="entry name" value="HRDC_dom_sf"/>
</dbReference>
<evidence type="ECO:0000313" key="8">
    <source>
        <dbReference type="EMBL" id="OLO11745.1"/>
    </source>
</evidence>
<dbReference type="InterPro" id="IPR048579">
    <property type="entry name" value="RNAseD_HRDC_C"/>
</dbReference>
<evidence type="ECO:0000256" key="5">
    <source>
        <dbReference type="ARBA" id="ARBA00022839"/>
    </source>
</evidence>
<dbReference type="NCBIfam" id="TIGR01388">
    <property type="entry name" value="rnd"/>
    <property type="match status" value="1"/>
</dbReference>
<evidence type="ECO:0000256" key="3">
    <source>
        <dbReference type="ARBA" id="ARBA00022722"/>
    </source>
</evidence>
<dbReference type="InterPro" id="IPR012337">
    <property type="entry name" value="RNaseH-like_sf"/>
</dbReference>
<dbReference type="SMART" id="SM00341">
    <property type="entry name" value="HRDC"/>
    <property type="match status" value="1"/>
</dbReference>
<protein>
    <recommendedName>
        <fullName evidence="6">Ribonuclease D</fullName>
        <shortName evidence="6">RNase D</shortName>
        <ecNumber evidence="6">3.1.13.5</ecNumber>
    </recommendedName>
</protein>
<dbReference type="InterPro" id="IPR010997">
    <property type="entry name" value="HRDC-like_sf"/>
</dbReference>
<dbReference type="SUPFAM" id="SSF47819">
    <property type="entry name" value="HRDC-like"/>
    <property type="match status" value="2"/>
</dbReference>
<gene>
    <name evidence="6" type="primary">rnd</name>
    <name evidence="8" type="ORF">BTW10_07795</name>
</gene>
<comment type="caution">
    <text evidence="8">The sequence shown here is derived from an EMBL/GenBank/DDBJ whole genome shotgun (WGS) entry which is preliminary data.</text>
</comment>
<dbReference type="GO" id="GO:0042780">
    <property type="term" value="P:tRNA 3'-end processing"/>
    <property type="evidence" value="ECO:0007669"/>
    <property type="project" value="UniProtKB-UniRule"/>
</dbReference>
<accession>A0A1Q8TDJ0</accession>
<dbReference type="InterPro" id="IPR002562">
    <property type="entry name" value="3'-5'_exonuclease_dom"/>
</dbReference>
<evidence type="ECO:0000256" key="6">
    <source>
        <dbReference type="HAMAP-Rule" id="MF_01899"/>
    </source>
</evidence>
<dbReference type="GO" id="GO:0003676">
    <property type="term" value="F:nucleic acid binding"/>
    <property type="evidence" value="ECO:0007669"/>
    <property type="project" value="InterPro"/>
</dbReference>
<dbReference type="GO" id="GO:0005737">
    <property type="term" value="C:cytoplasm"/>
    <property type="evidence" value="ECO:0007669"/>
    <property type="project" value="UniProtKB-SubCell"/>
</dbReference>
<evidence type="ECO:0000256" key="4">
    <source>
        <dbReference type="ARBA" id="ARBA00022801"/>
    </source>
</evidence>
<sequence length="375" mass="42244">MPPSFEIRWVETPTALAEACEALADADWLAVDTEFHRESTFFPIAALVQLYAGGDEAFLIDPQVVAADSTLQALLGADGPLKLLHASGEDLEVLESWADVAVAPIADTQVAQSLLSTQASLGYQRLVEQWTGDVLPKEETRSDWLQRPLSDSQLRYAALDVVYLPLVWQAQRDALVQQGRLAWLEEECTRLCEANRRNRDADEQWYRRHRQLWRLEPRQLALYQALTRWREGEVRRRDLPRGWLASDKILFAIAVEMPRNRHQLSTIEGVRPKLIKHDGDTLLAMVQEAVHLDDEALPAPLPPPHSSAFKSRLKALKSVVNREAERLDIAPEVLANRRDLEALVMADLDGVPLSLPQGWRGTLLGDAFTQALTDH</sequence>
<dbReference type="AlphaFoldDB" id="A0A1Q8TDJ0"/>
<dbReference type="EMBL" id="MSDQ01000019">
    <property type="protein sequence ID" value="OLO11745.1"/>
    <property type="molecule type" value="Genomic_DNA"/>
</dbReference>
<dbReference type="InterPro" id="IPR006292">
    <property type="entry name" value="RNase_D"/>
</dbReference>
<dbReference type="GO" id="GO:0000166">
    <property type="term" value="F:nucleotide binding"/>
    <property type="evidence" value="ECO:0007669"/>
    <property type="project" value="InterPro"/>
</dbReference>